<dbReference type="SUPFAM" id="SSF47473">
    <property type="entry name" value="EF-hand"/>
    <property type="match status" value="1"/>
</dbReference>
<evidence type="ECO:0000313" key="2">
    <source>
        <dbReference type="EMBL" id="WAR30363.1"/>
    </source>
</evidence>
<sequence length="145" mass="16933">MAPLLRNSRVLLYVVTGQSHGQDSVGDNNQAKKLFLLSDFDNNTVLTVDEFDHVFRDFDNNKGLELFLNLDVNKDFVIDPQDVAFIFSWFDTDYFYNQLFRIRVQSKGTQVSDRKLDKVTKLLTVLLFLKSAVNWHFKRYEVAIC</sequence>
<organism evidence="2 3">
    <name type="scientific">Mya arenaria</name>
    <name type="common">Soft-shell clam</name>
    <dbReference type="NCBI Taxonomy" id="6604"/>
    <lineage>
        <taxon>Eukaryota</taxon>
        <taxon>Metazoa</taxon>
        <taxon>Spiralia</taxon>
        <taxon>Lophotrochozoa</taxon>
        <taxon>Mollusca</taxon>
        <taxon>Bivalvia</taxon>
        <taxon>Autobranchia</taxon>
        <taxon>Heteroconchia</taxon>
        <taxon>Euheterodonta</taxon>
        <taxon>Imparidentia</taxon>
        <taxon>Neoheterodontei</taxon>
        <taxon>Myida</taxon>
        <taxon>Myoidea</taxon>
        <taxon>Myidae</taxon>
        <taxon>Mya</taxon>
    </lineage>
</organism>
<keyword evidence="3" id="KW-1185">Reference proteome</keyword>
<accession>A0ABY7G7G6</accession>
<proteinExistence type="predicted"/>
<protein>
    <recommendedName>
        <fullName evidence="1">EF-hand domain-containing protein</fullName>
    </recommendedName>
</protein>
<evidence type="ECO:0000313" key="3">
    <source>
        <dbReference type="Proteomes" id="UP001164746"/>
    </source>
</evidence>
<feature type="domain" description="EF-hand" evidence="1">
    <location>
        <begin position="26"/>
        <end position="61"/>
    </location>
</feature>
<gene>
    <name evidence="2" type="ORF">MAR_032905</name>
</gene>
<dbReference type="PROSITE" id="PS50222">
    <property type="entry name" value="EF_HAND_2"/>
    <property type="match status" value="1"/>
</dbReference>
<dbReference type="EMBL" id="CP111028">
    <property type="protein sequence ID" value="WAR30363.1"/>
    <property type="molecule type" value="Genomic_DNA"/>
</dbReference>
<evidence type="ECO:0000259" key="1">
    <source>
        <dbReference type="PROSITE" id="PS50222"/>
    </source>
</evidence>
<dbReference type="InterPro" id="IPR002048">
    <property type="entry name" value="EF_hand_dom"/>
</dbReference>
<name>A0ABY7G7G6_MYAAR</name>
<reference evidence="2" key="1">
    <citation type="submission" date="2022-11" db="EMBL/GenBank/DDBJ databases">
        <title>Centuries of genome instability and evolution in soft-shell clam transmissible cancer (bioRxiv).</title>
        <authorList>
            <person name="Hart S.F.M."/>
            <person name="Yonemitsu M.A."/>
            <person name="Giersch R.M."/>
            <person name="Beal B.F."/>
            <person name="Arriagada G."/>
            <person name="Davis B.W."/>
            <person name="Ostrander E.A."/>
            <person name="Goff S.P."/>
            <person name="Metzger M.J."/>
        </authorList>
    </citation>
    <scope>NUCLEOTIDE SEQUENCE</scope>
    <source>
        <strain evidence="2">MELC-2E11</strain>
        <tissue evidence="2">Siphon/mantle</tissue>
    </source>
</reference>
<dbReference type="Proteomes" id="UP001164746">
    <property type="component" value="Chromosome 17"/>
</dbReference>
<dbReference type="InterPro" id="IPR011992">
    <property type="entry name" value="EF-hand-dom_pair"/>
</dbReference>